<dbReference type="PANTHER" id="PTHR36503:SF3">
    <property type="entry name" value="BLR0126 PROTEIN"/>
    <property type="match status" value="1"/>
</dbReference>
<dbReference type="EMBL" id="BAABAT010000004">
    <property type="protein sequence ID" value="GAA4247259.1"/>
    <property type="molecule type" value="Genomic_DNA"/>
</dbReference>
<dbReference type="Gene3D" id="3.10.180.10">
    <property type="entry name" value="2,3-Dihydroxybiphenyl 1,2-Dioxygenase, domain 1"/>
    <property type="match status" value="1"/>
</dbReference>
<dbReference type="PANTHER" id="PTHR36503">
    <property type="entry name" value="BLR2520 PROTEIN"/>
    <property type="match status" value="1"/>
</dbReference>
<evidence type="ECO:0000259" key="1">
    <source>
        <dbReference type="PROSITE" id="PS51819"/>
    </source>
</evidence>
<proteinExistence type="predicted"/>
<sequence>MGMTYTIALPIADRRAARDFYTAALGLEPFGPPGGDGIPEPLQFALAGGVSLMLIPTGGFGWVVGEGRPAEPGRSECLLSIVTADVDAAVERAHAAGALIVAEPAQQSWGYAATFEDPDRHLWMILRPDEPRF</sequence>
<accession>A0ABP8D4I0</accession>
<evidence type="ECO:0000313" key="3">
    <source>
        <dbReference type="Proteomes" id="UP001500620"/>
    </source>
</evidence>
<protein>
    <recommendedName>
        <fullName evidence="1">VOC domain-containing protein</fullName>
    </recommendedName>
</protein>
<dbReference type="PROSITE" id="PS51819">
    <property type="entry name" value="VOC"/>
    <property type="match status" value="1"/>
</dbReference>
<dbReference type="InterPro" id="IPR029068">
    <property type="entry name" value="Glyas_Bleomycin-R_OHBP_Dase"/>
</dbReference>
<name>A0ABP8D4I0_9ACTN</name>
<dbReference type="SUPFAM" id="SSF54593">
    <property type="entry name" value="Glyoxalase/Bleomycin resistance protein/Dihydroxybiphenyl dioxygenase"/>
    <property type="match status" value="1"/>
</dbReference>
<comment type="caution">
    <text evidence="2">The sequence shown here is derived from an EMBL/GenBank/DDBJ whole genome shotgun (WGS) entry which is preliminary data.</text>
</comment>
<dbReference type="Pfam" id="PF00903">
    <property type="entry name" value="Glyoxalase"/>
    <property type="match status" value="1"/>
</dbReference>
<evidence type="ECO:0000313" key="2">
    <source>
        <dbReference type="EMBL" id="GAA4247259.1"/>
    </source>
</evidence>
<gene>
    <name evidence="2" type="ORF">GCM10022255_022430</name>
</gene>
<keyword evidence="3" id="KW-1185">Reference proteome</keyword>
<reference evidence="3" key="1">
    <citation type="journal article" date="2019" name="Int. J. Syst. Evol. Microbiol.">
        <title>The Global Catalogue of Microorganisms (GCM) 10K type strain sequencing project: providing services to taxonomists for standard genome sequencing and annotation.</title>
        <authorList>
            <consortium name="The Broad Institute Genomics Platform"/>
            <consortium name="The Broad Institute Genome Sequencing Center for Infectious Disease"/>
            <person name="Wu L."/>
            <person name="Ma J."/>
        </authorList>
    </citation>
    <scope>NUCLEOTIDE SEQUENCE [LARGE SCALE GENOMIC DNA]</scope>
    <source>
        <strain evidence="3">JCM 17441</strain>
    </source>
</reference>
<dbReference type="InterPro" id="IPR004360">
    <property type="entry name" value="Glyas_Fos-R_dOase_dom"/>
</dbReference>
<feature type="domain" description="VOC" evidence="1">
    <location>
        <begin position="2"/>
        <end position="128"/>
    </location>
</feature>
<organism evidence="2 3">
    <name type="scientific">Dactylosporangium darangshiense</name>
    <dbReference type="NCBI Taxonomy" id="579108"/>
    <lineage>
        <taxon>Bacteria</taxon>
        <taxon>Bacillati</taxon>
        <taxon>Actinomycetota</taxon>
        <taxon>Actinomycetes</taxon>
        <taxon>Micromonosporales</taxon>
        <taxon>Micromonosporaceae</taxon>
        <taxon>Dactylosporangium</taxon>
    </lineage>
</organism>
<dbReference type="InterPro" id="IPR037523">
    <property type="entry name" value="VOC_core"/>
</dbReference>
<dbReference type="Proteomes" id="UP001500620">
    <property type="component" value="Unassembled WGS sequence"/>
</dbReference>